<dbReference type="InterPro" id="IPR028745">
    <property type="entry name" value="AKAP9/Pericentrin"/>
</dbReference>
<evidence type="ECO:0000256" key="3">
    <source>
        <dbReference type="ARBA" id="ARBA00023054"/>
    </source>
</evidence>
<evidence type="ECO:0000256" key="1">
    <source>
        <dbReference type="ARBA" id="ARBA00004300"/>
    </source>
</evidence>
<feature type="coiled-coil region" evidence="5">
    <location>
        <begin position="62"/>
        <end position="109"/>
    </location>
</feature>
<evidence type="ECO:0000313" key="6">
    <source>
        <dbReference type="EMBL" id="CDQ78706.1"/>
    </source>
</evidence>
<dbReference type="GO" id="GO:0060090">
    <property type="term" value="F:molecular adaptor activity"/>
    <property type="evidence" value="ECO:0007669"/>
    <property type="project" value="InterPro"/>
</dbReference>
<evidence type="ECO:0000256" key="4">
    <source>
        <dbReference type="ARBA" id="ARBA00023212"/>
    </source>
</evidence>
<dbReference type="GO" id="GO:0005813">
    <property type="term" value="C:centrosome"/>
    <property type="evidence" value="ECO:0007669"/>
    <property type="project" value="UniProtKB-SubCell"/>
</dbReference>
<keyword evidence="2" id="KW-0963">Cytoplasm</keyword>
<protein>
    <submittedName>
        <fullName evidence="6">Uncharacterized protein</fullName>
    </submittedName>
</protein>
<reference evidence="6" key="2">
    <citation type="submission" date="2014-03" db="EMBL/GenBank/DDBJ databases">
        <authorList>
            <person name="Genoscope - CEA"/>
        </authorList>
    </citation>
    <scope>NUCLEOTIDE SEQUENCE</scope>
</reference>
<evidence type="ECO:0000313" key="7">
    <source>
        <dbReference type="Proteomes" id="UP000193380"/>
    </source>
</evidence>
<dbReference type="STRING" id="8022.A0A060XGY8"/>
<gene>
    <name evidence="6" type="ORF">GSONMT00010067001</name>
</gene>
<proteinExistence type="predicted"/>
<accession>A0A060XGY8</accession>
<dbReference type="AlphaFoldDB" id="A0A060XGY8"/>
<comment type="subcellular location">
    <subcellularLocation>
        <location evidence="1">Cytoplasm</location>
        <location evidence="1">Cytoskeleton</location>
        <location evidence="1">Microtubule organizing center</location>
        <location evidence="1">Centrosome</location>
    </subcellularLocation>
</comment>
<keyword evidence="4" id="KW-0206">Cytoskeleton</keyword>
<name>A0A060XGY8_ONCMY</name>
<organism evidence="6 7">
    <name type="scientific">Oncorhynchus mykiss</name>
    <name type="common">Rainbow trout</name>
    <name type="synonym">Salmo gairdneri</name>
    <dbReference type="NCBI Taxonomy" id="8022"/>
    <lineage>
        <taxon>Eukaryota</taxon>
        <taxon>Metazoa</taxon>
        <taxon>Chordata</taxon>
        <taxon>Craniata</taxon>
        <taxon>Vertebrata</taxon>
        <taxon>Euteleostomi</taxon>
        <taxon>Actinopterygii</taxon>
        <taxon>Neopterygii</taxon>
        <taxon>Teleostei</taxon>
        <taxon>Protacanthopterygii</taxon>
        <taxon>Salmoniformes</taxon>
        <taxon>Salmonidae</taxon>
        <taxon>Salmoninae</taxon>
        <taxon>Oncorhynchus</taxon>
    </lineage>
</organism>
<evidence type="ECO:0000256" key="2">
    <source>
        <dbReference type="ARBA" id="ARBA00022490"/>
    </source>
</evidence>
<dbReference type="GO" id="GO:0007165">
    <property type="term" value="P:signal transduction"/>
    <property type="evidence" value="ECO:0007669"/>
    <property type="project" value="InterPro"/>
</dbReference>
<evidence type="ECO:0000256" key="5">
    <source>
        <dbReference type="SAM" id="Coils"/>
    </source>
</evidence>
<dbReference type="Proteomes" id="UP000193380">
    <property type="component" value="Unassembled WGS sequence"/>
</dbReference>
<dbReference type="EMBL" id="FR905361">
    <property type="protein sequence ID" value="CDQ78706.1"/>
    <property type="molecule type" value="Genomic_DNA"/>
</dbReference>
<dbReference type="PANTHER" id="PTHR44981">
    <property type="entry name" value="PERICENTRIN-LIKE PROTEIN, ISOFORM F"/>
    <property type="match status" value="1"/>
</dbReference>
<sequence>MCYCYSPGAVEDLVSRHQVVLQEREEQTWQLQQEVNTHTSVCRLHGEQVTLRQTCDQEVAQLDNMRTNRQELGELKEQLLARSSRVDDIERLQAEFNEQRREINEQNEVELENLRRYFEQRLRVAEESYREEIALLQLRLVEGALEDSAFDQLRVQLEERHTKELSNLRSSLALSYREELLQVHTHTHTGVLPLTGNSQLLPPSFQK</sequence>
<reference evidence="6" key="1">
    <citation type="journal article" date="2014" name="Nat. Commun.">
        <title>The rainbow trout genome provides novel insights into evolution after whole-genome duplication in vertebrates.</title>
        <authorList>
            <person name="Berthelot C."/>
            <person name="Brunet F."/>
            <person name="Chalopin D."/>
            <person name="Juanchich A."/>
            <person name="Bernard M."/>
            <person name="Noel B."/>
            <person name="Bento P."/>
            <person name="Da Silva C."/>
            <person name="Labadie K."/>
            <person name="Alberti A."/>
            <person name="Aury J.M."/>
            <person name="Louis A."/>
            <person name="Dehais P."/>
            <person name="Bardou P."/>
            <person name="Montfort J."/>
            <person name="Klopp C."/>
            <person name="Cabau C."/>
            <person name="Gaspin C."/>
            <person name="Thorgaard G.H."/>
            <person name="Boussaha M."/>
            <person name="Quillet E."/>
            <person name="Guyomard R."/>
            <person name="Galiana D."/>
            <person name="Bobe J."/>
            <person name="Volff J.N."/>
            <person name="Genet C."/>
            <person name="Wincker P."/>
            <person name="Jaillon O."/>
            <person name="Roest Crollius H."/>
            <person name="Guiguen Y."/>
        </authorList>
    </citation>
    <scope>NUCLEOTIDE SEQUENCE [LARGE SCALE GENOMIC DNA]</scope>
</reference>
<dbReference type="PANTHER" id="PTHR44981:SF3">
    <property type="entry name" value="PERICENTRIN"/>
    <property type="match status" value="1"/>
</dbReference>
<dbReference type="PaxDb" id="8022-A0A060XGY8"/>
<keyword evidence="3 5" id="KW-0175">Coiled coil</keyword>